<protein>
    <submittedName>
        <fullName evidence="1">Protein related to deoxyribodipyrimidine photolyase</fullName>
    </submittedName>
</protein>
<dbReference type="Gene3D" id="1.25.40.80">
    <property type="match status" value="1"/>
</dbReference>
<keyword evidence="1" id="KW-0456">Lyase</keyword>
<dbReference type="InterPro" id="IPR014729">
    <property type="entry name" value="Rossmann-like_a/b/a_fold"/>
</dbReference>
<dbReference type="HOGENOM" id="CLU_031632_1_0_5"/>
<dbReference type="InterPro" id="IPR007357">
    <property type="entry name" value="PhrB-like"/>
</dbReference>
<dbReference type="Gene3D" id="1.10.10.1710">
    <property type="entry name" value="Deoxyribodipyrimidine photolyase-related"/>
    <property type="match status" value="1"/>
</dbReference>
<dbReference type="Pfam" id="PF04244">
    <property type="entry name" value="DPRP"/>
    <property type="match status" value="1"/>
</dbReference>
<gene>
    <name evidence="1" type="ORF">A11S_1901</name>
</gene>
<dbReference type="Gene3D" id="1.10.579.10">
    <property type="entry name" value="DNA Cyclobutane Dipyrimidine Photolyase, subunit A, domain 3"/>
    <property type="match status" value="1"/>
</dbReference>
<dbReference type="PATRIC" id="fig|349215.9.peg.1844"/>
<dbReference type="KEGG" id="man:A11S_1901"/>
<reference evidence="1 2" key="1">
    <citation type="journal article" date="2013" name="ISME J.">
        <title>By their genes ye shall know them: genomic signatures of predatory bacteria.</title>
        <authorList>
            <person name="Pasternak Z."/>
            <person name="Pietrokovski S."/>
            <person name="Rotem O."/>
            <person name="Gophna U."/>
            <person name="Lurie-Weinberger M.N."/>
            <person name="Jurkevitch E."/>
        </authorList>
    </citation>
    <scope>NUCLEOTIDE SEQUENCE [LARGE SCALE GENOMIC DNA]</scope>
    <source>
        <strain evidence="1">EPB</strain>
    </source>
</reference>
<dbReference type="EMBL" id="CP003538">
    <property type="protein sequence ID" value="AGH98702.1"/>
    <property type="molecule type" value="Genomic_DNA"/>
</dbReference>
<dbReference type="Gene3D" id="3.40.50.620">
    <property type="entry name" value="HUPs"/>
    <property type="match status" value="1"/>
</dbReference>
<dbReference type="OrthoDB" id="5288100at2"/>
<evidence type="ECO:0000313" key="1">
    <source>
        <dbReference type="EMBL" id="AGH98702.1"/>
    </source>
</evidence>
<dbReference type="GO" id="GO:0016829">
    <property type="term" value="F:lyase activity"/>
    <property type="evidence" value="ECO:0007669"/>
    <property type="project" value="UniProtKB-KW"/>
</dbReference>
<evidence type="ECO:0000313" key="2">
    <source>
        <dbReference type="Proteomes" id="UP000011932"/>
    </source>
</evidence>
<dbReference type="RefSeq" id="WP_015468229.1">
    <property type="nucleotide sequence ID" value="NC_020812.1"/>
</dbReference>
<dbReference type="STRING" id="349215.A11S_1901"/>
<dbReference type="SUPFAM" id="SSF48173">
    <property type="entry name" value="Cryptochrome/photolyase FAD-binding domain"/>
    <property type="match status" value="1"/>
</dbReference>
<dbReference type="PANTHER" id="PTHR38657">
    <property type="entry name" value="SLR1343 PROTEIN"/>
    <property type="match status" value="1"/>
</dbReference>
<name>M4VH40_9BACT</name>
<accession>M4VH40</accession>
<sequence>MTTLRLVLGDQLSTTLSSLDDCADGDVILMCEVMEEATYVRHHPKKIAFLFSAMRHFAQELVEKGYRVVYVSLDDPENTGSLKGEVSRILHRERAKRIVITEPGEYRLLKDFESWHTELGVPVDIRPDTRFLCGISEFSQWAEGRKQLRMEYFYRVMRKKYNILIDENGEPTGGQWNFDKENRKSPPRGLFSPRRISHAKDEITRNVLSLVKERFSNHFGHLEPFHYAINREQALIELDHFITKLLPHFGDYQDCMVSGEPYLYHSLISSYLNAGLLLPLEICRQAEAAYLSGHVPLNAAEGFIRQILGWREYVRGVYWLHMPEYGEMNYFNACEPLPDFYWTADTKMTCVREAVCHTRDHAYSHHIQRLMVTGNFALLAGLDVRQVQEWYLAVYSDAYEWVEMPNTLGMALFGDGGIMGSKPYAASGKYINKMSNFCTRCAYDVNDMTGPRACPFNALYWDFMARNEAKLRPNHRLPYVYATWDKFSPEKKQAIREKAQSILRDMRDNAL</sequence>
<dbReference type="InterPro" id="IPR036134">
    <property type="entry name" value="Crypto/Photolyase_FAD-like_sf"/>
</dbReference>
<dbReference type="AlphaFoldDB" id="M4VH40"/>
<dbReference type="InterPro" id="IPR052551">
    <property type="entry name" value="UV-DNA_repair_photolyase"/>
</dbReference>
<dbReference type="PANTHER" id="PTHR38657:SF1">
    <property type="entry name" value="SLR1343 PROTEIN"/>
    <property type="match status" value="1"/>
</dbReference>
<proteinExistence type="predicted"/>
<dbReference type="Proteomes" id="UP000011932">
    <property type="component" value="Chromosome"/>
</dbReference>
<organism evidence="1 2">
    <name type="scientific">Micavibrio aeruginosavorus EPB</name>
    <dbReference type="NCBI Taxonomy" id="349215"/>
    <lineage>
        <taxon>Bacteria</taxon>
        <taxon>Pseudomonadati</taxon>
        <taxon>Bdellovibrionota</taxon>
        <taxon>Bdellovibrionia</taxon>
        <taxon>Bdellovibrionales</taxon>
        <taxon>Pseudobdellovibrionaceae</taxon>
        <taxon>Micavibrio</taxon>
    </lineage>
</organism>